<evidence type="ECO:0008006" key="5">
    <source>
        <dbReference type="Google" id="ProtNLM"/>
    </source>
</evidence>
<dbReference type="RefSeq" id="WP_203868719.1">
    <property type="nucleotide sequence ID" value="NZ_BONW01000025.1"/>
</dbReference>
<keyword evidence="2" id="KW-0812">Transmembrane</keyword>
<feature type="compositionally biased region" description="Pro residues" evidence="1">
    <location>
        <begin position="72"/>
        <end position="93"/>
    </location>
</feature>
<dbReference type="EMBL" id="BONW01000025">
    <property type="protein sequence ID" value="GIG90184.1"/>
    <property type="molecule type" value="Genomic_DNA"/>
</dbReference>
<evidence type="ECO:0000256" key="2">
    <source>
        <dbReference type="SAM" id="Phobius"/>
    </source>
</evidence>
<gene>
    <name evidence="3" type="ORF">Pen02_51200</name>
</gene>
<feature type="region of interest" description="Disordered" evidence="1">
    <location>
        <begin position="51"/>
        <end position="104"/>
    </location>
</feature>
<keyword evidence="2" id="KW-1133">Transmembrane helix</keyword>
<accession>A0ABQ4E686</accession>
<reference evidence="3 4" key="1">
    <citation type="submission" date="2021-01" db="EMBL/GenBank/DDBJ databases">
        <title>Whole genome shotgun sequence of Plantactinospora endophytica NBRC 110450.</title>
        <authorList>
            <person name="Komaki H."/>
            <person name="Tamura T."/>
        </authorList>
    </citation>
    <scope>NUCLEOTIDE SEQUENCE [LARGE SCALE GENOMIC DNA]</scope>
    <source>
        <strain evidence="3 4">NBRC 110450</strain>
    </source>
</reference>
<keyword evidence="2" id="KW-0472">Membrane</keyword>
<dbReference type="InterPro" id="IPR006311">
    <property type="entry name" value="TAT_signal"/>
</dbReference>
<proteinExistence type="predicted"/>
<name>A0ABQ4E686_9ACTN</name>
<sequence>MTDQDRTGRPGVPPRPRRAVVAGLALSAGLAVTGTTVAAASWPDHRTRTAVAAAAPEPAAPGTVTFRVVPAPTTPPPTPSPTAPTRPPTPWPTPSGHLPVTGGGDPVPNWLPALGALLVLTGGLIVALARRSRRPDEAGPTP</sequence>
<protein>
    <recommendedName>
        <fullName evidence="5">Gram-positive cocci surface proteins LPxTG domain-containing protein</fullName>
    </recommendedName>
</protein>
<organism evidence="3 4">
    <name type="scientific">Plantactinospora endophytica</name>
    <dbReference type="NCBI Taxonomy" id="673535"/>
    <lineage>
        <taxon>Bacteria</taxon>
        <taxon>Bacillati</taxon>
        <taxon>Actinomycetota</taxon>
        <taxon>Actinomycetes</taxon>
        <taxon>Micromonosporales</taxon>
        <taxon>Micromonosporaceae</taxon>
        <taxon>Plantactinospora</taxon>
    </lineage>
</organism>
<dbReference type="Proteomes" id="UP000646749">
    <property type="component" value="Unassembled WGS sequence"/>
</dbReference>
<evidence type="ECO:0000313" key="3">
    <source>
        <dbReference type="EMBL" id="GIG90184.1"/>
    </source>
</evidence>
<evidence type="ECO:0000313" key="4">
    <source>
        <dbReference type="Proteomes" id="UP000646749"/>
    </source>
</evidence>
<feature type="transmembrane region" description="Helical" evidence="2">
    <location>
        <begin position="110"/>
        <end position="129"/>
    </location>
</feature>
<feature type="transmembrane region" description="Helical" evidence="2">
    <location>
        <begin position="20"/>
        <end position="42"/>
    </location>
</feature>
<feature type="compositionally biased region" description="Low complexity" evidence="1">
    <location>
        <begin position="51"/>
        <end position="61"/>
    </location>
</feature>
<comment type="caution">
    <text evidence="3">The sequence shown here is derived from an EMBL/GenBank/DDBJ whole genome shotgun (WGS) entry which is preliminary data.</text>
</comment>
<dbReference type="PROSITE" id="PS51318">
    <property type="entry name" value="TAT"/>
    <property type="match status" value="1"/>
</dbReference>
<evidence type="ECO:0000256" key="1">
    <source>
        <dbReference type="SAM" id="MobiDB-lite"/>
    </source>
</evidence>
<keyword evidence="4" id="KW-1185">Reference proteome</keyword>